<feature type="region of interest" description="Disordered" evidence="1">
    <location>
        <begin position="55"/>
        <end position="74"/>
    </location>
</feature>
<protein>
    <recommendedName>
        <fullName evidence="5">Transmembrane protein</fullName>
    </recommendedName>
</protein>
<evidence type="ECO:0000313" key="3">
    <source>
        <dbReference type="EMBL" id="PON69157.1"/>
    </source>
</evidence>
<organism evidence="3 4">
    <name type="scientific">Trema orientale</name>
    <name type="common">Charcoal tree</name>
    <name type="synonym">Celtis orientalis</name>
    <dbReference type="NCBI Taxonomy" id="63057"/>
    <lineage>
        <taxon>Eukaryota</taxon>
        <taxon>Viridiplantae</taxon>
        <taxon>Streptophyta</taxon>
        <taxon>Embryophyta</taxon>
        <taxon>Tracheophyta</taxon>
        <taxon>Spermatophyta</taxon>
        <taxon>Magnoliopsida</taxon>
        <taxon>eudicotyledons</taxon>
        <taxon>Gunneridae</taxon>
        <taxon>Pentapetalae</taxon>
        <taxon>rosids</taxon>
        <taxon>fabids</taxon>
        <taxon>Rosales</taxon>
        <taxon>Cannabaceae</taxon>
        <taxon>Trema</taxon>
    </lineage>
</organism>
<keyword evidence="4" id="KW-1185">Reference proteome</keyword>
<evidence type="ECO:0000256" key="1">
    <source>
        <dbReference type="SAM" id="MobiDB-lite"/>
    </source>
</evidence>
<name>A0A2P5D771_TREOI</name>
<dbReference type="EMBL" id="JXTC01000290">
    <property type="protein sequence ID" value="PON69157.1"/>
    <property type="molecule type" value="Genomic_DNA"/>
</dbReference>
<keyword evidence="2" id="KW-0472">Membrane</keyword>
<dbReference type="AlphaFoldDB" id="A0A2P5D771"/>
<gene>
    <name evidence="3" type="ORF">TorRG33x02_259840</name>
</gene>
<evidence type="ECO:0008006" key="5">
    <source>
        <dbReference type="Google" id="ProtNLM"/>
    </source>
</evidence>
<keyword evidence="2" id="KW-1133">Transmembrane helix</keyword>
<keyword evidence="2" id="KW-0812">Transmembrane</keyword>
<dbReference type="Proteomes" id="UP000237000">
    <property type="component" value="Unassembled WGS sequence"/>
</dbReference>
<comment type="caution">
    <text evidence="3">The sequence shown here is derived from an EMBL/GenBank/DDBJ whole genome shotgun (WGS) entry which is preliminary data.</text>
</comment>
<reference evidence="4" key="1">
    <citation type="submission" date="2016-06" db="EMBL/GenBank/DDBJ databases">
        <title>Parallel loss of symbiosis genes in relatives of nitrogen-fixing non-legume Parasponia.</title>
        <authorList>
            <person name="Van Velzen R."/>
            <person name="Holmer R."/>
            <person name="Bu F."/>
            <person name="Rutten L."/>
            <person name="Van Zeijl A."/>
            <person name="Liu W."/>
            <person name="Santuari L."/>
            <person name="Cao Q."/>
            <person name="Sharma T."/>
            <person name="Shen D."/>
            <person name="Roswanjaya Y."/>
            <person name="Wardhani T."/>
            <person name="Kalhor M.S."/>
            <person name="Jansen J."/>
            <person name="Van den Hoogen J."/>
            <person name="Gungor B."/>
            <person name="Hartog M."/>
            <person name="Hontelez J."/>
            <person name="Verver J."/>
            <person name="Yang W.-C."/>
            <person name="Schijlen E."/>
            <person name="Repin R."/>
            <person name="Schilthuizen M."/>
            <person name="Schranz E."/>
            <person name="Heidstra R."/>
            <person name="Miyata K."/>
            <person name="Fedorova E."/>
            <person name="Kohlen W."/>
            <person name="Bisseling T."/>
            <person name="Smit S."/>
            <person name="Geurts R."/>
        </authorList>
    </citation>
    <scope>NUCLEOTIDE SEQUENCE [LARGE SCALE GENOMIC DNA]</scope>
    <source>
        <strain evidence="4">cv. RG33-2</strain>
    </source>
</reference>
<evidence type="ECO:0000313" key="4">
    <source>
        <dbReference type="Proteomes" id="UP000237000"/>
    </source>
</evidence>
<feature type="transmembrane region" description="Helical" evidence="2">
    <location>
        <begin position="20"/>
        <end position="40"/>
    </location>
</feature>
<proteinExistence type="predicted"/>
<evidence type="ECO:0000256" key="2">
    <source>
        <dbReference type="SAM" id="Phobius"/>
    </source>
</evidence>
<accession>A0A2P5D771</accession>
<feature type="compositionally biased region" description="Basic residues" evidence="1">
    <location>
        <begin position="62"/>
        <end position="74"/>
    </location>
</feature>
<dbReference type="InParanoid" id="A0A2P5D771"/>
<sequence>MVLRLLCCLFLDDEGCFSVALPSGSVVVYCAVVFCLLLLASNSLDAATELVANSRDHEQRRNRQKHNKKGRRDR</sequence>